<dbReference type="AlphaFoldDB" id="A0A2W2B6Y9"/>
<evidence type="ECO:0008006" key="5">
    <source>
        <dbReference type="Google" id="ProtNLM"/>
    </source>
</evidence>
<organism evidence="3 4">
    <name type="scientific">Aestuariivirga litoralis</name>
    <dbReference type="NCBI Taxonomy" id="2650924"/>
    <lineage>
        <taxon>Bacteria</taxon>
        <taxon>Pseudomonadati</taxon>
        <taxon>Pseudomonadota</taxon>
        <taxon>Alphaproteobacteria</taxon>
        <taxon>Hyphomicrobiales</taxon>
        <taxon>Aestuariivirgaceae</taxon>
        <taxon>Aestuariivirga</taxon>
    </lineage>
</organism>
<evidence type="ECO:0000256" key="2">
    <source>
        <dbReference type="SAM" id="SignalP"/>
    </source>
</evidence>
<proteinExistence type="predicted"/>
<feature type="chain" id="PRO_5016078955" description="Secretin/TonB short N-terminal domain-containing protein" evidence="2">
    <location>
        <begin position="19"/>
        <end position="143"/>
    </location>
</feature>
<keyword evidence="4" id="KW-1185">Reference proteome</keyword>
<dbReference type="RefSeq" id="WP_111199480.1">
    <property type="nucleotide sequence ID" value="NZ_QKVK01000007.1"/>
</dbReference>
<protein>
    <recommendedName>
        <fullName evidence="5">Secretin/TonB short N-terminal domain-containing protein</fullName>
    </recommendedName>
</protein>
<evidence type="ECO:0000313" key="3">
    <source>
        <dbReference type="EMBL" id="PZF76094.1"/>
    </source>
</evidence>
<dbReference type="EMBL" id="QKVK01000007">
    <property type="protein sequence ID" value="PZF76094.1"/>
    <property type="molecule type" value="Genomic_DNA"/>
</dbReference>
<name>A0A2W2B6Y9_9HYPH</name>
<dbReference type="Proteomes" id="UP000248795">
    <property type="component" value="Unassembled WGS sequence"/>
</dbReference>
<gene>
    <name evidence="3" type="ORF">DK847_15790</name>
</gene>
<reference evidence="4" key="1">
    <citation type="submission" date="2018-06" db="EMBL/GenBank/DDBJ databases">
        <title>Aestuariibacter litoralis strain KCTC 52945T.</title>
        <authorList>
            <person name="Li X."/>
            <person name="Salam N."/>
            <person name="Li J.-L."/>
            <person name="Chen Y.-M."/>
            <person name="Yang Z.-W."/>
            <person name="Zhang L.-Y."/>
            <person name="Han M.-X."/>
            <person name="Xiao M."/>
            <person name="Li W.-J."/>
        </authorList>
    </citation>
    <scope>NUCLEOTIDE SEQUENCE [LARGE SCALE GENOMIC DNA]</scope>
    <source>
        <strain evidence="4">KCTC 52945</strain>
    </source>
</reference>
<comment type="caution">
    <text evidence="3">The sequence shown here is derived from an EMBL/GenBank/DDBJ whole genome shotgun (WGS) entry which is preliminary data.</text>
</comment>
<keyword evidence="2" id="KW-0732">Signal</keyword>
<evidence type="ECO:0000313" key="4">
    <source>
        <dbReference type="Proteomes" id="UP000248795"/>
    </source>
</evidence>
<feature type="region of interest" description="Disordered" evidence="1">
    <location>
        <begin position="103"/>
        <end position="143"/>
    </location>
</feature>
<accession>A0A2W2B6Y9</accession>
<evidence type="ECO:0000256" key="1">
    <source>
        <dbReference type="SAM" id="MobiDB-lite"/>
    </source>
</evidence>
<feature type="signal peptide" evidence="2">
    <location>
        <begin position="1"/>
        <end position="18"/>
    </location>
</feature>
<sequence>MFASLLAMSVGLAHPASAEVTISPAASGYDIDIIGPVSSTELIDVISAATGVAVKNRPEDTTINTNHLRSTSLDRALRKLLPGTAFTIRSGDDGAPAMIIFLSPSAAAPQDDPQGAGTEVPPDAISPEQGDVPDMGQEPILQP</sequence>